<dbReference type="Proteomes" id="UP000320513">
    <property type="component" value="Unassembled WGS sequence"/>
</dbReference>
<organism evidence="1 2">
    <name type="scientific">Mycobacterium helveticum</name>
    <dbReference type="NCBI Taxonomy" id="2592811"/>
    <lineage>
        <taxon>Bacteria</taxon>
        <taxon>Bacillati</taxon>
        <taxon>Actinomycetota</taxon>
        <taxon>Actinomycetes</taxon>
        <taxon>Mycobacteriales</taxon>
        <taxon>Mycobacteriaceae</taxon>
        <taxon>Mycobacterium</taxon>
    </lineage>
</organism>
<keyword evidence="2" id="KW-1185">Reference proteome</keyword>
<proteinExistence type="predicted"/>
<evidence type="ECO:0000313" key="2">
    <source>
        <dbReference type="Proteomes" id="UP000320513"/>
    </source>
</evidence>
<dbReference type="AlphaFoldDB" id="A0A557Y0A2"/>
<gene>
    <name evidence="1" type="ORF">FPZ47_03145</name>
</gene>
<comment type="caution">
    <text evidence="1">The sequence shown here is derived from an EMBL/GenBank/DDBJ whole genome shotgun (WGS) entry which is preliminary data.</text>
</comment>
<name>A0A557Y0A2_9MYCO</name>
<sequence>MGVLGFIALTVVVFAVLGLTQKLVERL</sequence>
<dbReference type="EMBL" id="VMQU01000007">
    <property type="protein sequence ID" value="TVS91901.1"/>
    <property type="molecule type" value="Genomic_DNA"/>
</dbReference>
<protein>
    <submittedName>
        <fullName evidence="1">Potassium ABC transporter ATPase</fullName>
    </submittedName>
</protein>
<evidence type="ECO:0000313" key="1">
    <source>
        <dbReference type="EMBL" id="TVS91901.1"/>
    </source>
</evidence>
<reference evidence="1 2" key="1">
    <citation type="submission" date="2019-07" db="EMBL/GenBank/DDBJ databases">
        <title>New Mycobacterium species.</title>
        <authorList>
            <person name="Tortoli E."/>
            <person name="Ghielmetti G."/>
            <person name="Friedel U."/>
            <person name="Trovato A."/>
        </authorList>
    </citation>
    <scope>NUCLEOTIDE SEQUENCE [LARGE SCALE GENOMIC DNA]</scope>
    <source>
        <strain evidence="1 2">16-83</strain>
    </source>
</reference>
<accession>A0A557Y0A2</accession>